<reference evidence="8 9" key="1">
    <citation type="submission" date="2019-10" db="EMBL/GenBank/DDBJ databases">
        <title>New species of Slilvanegrellaceae.</title>
        <authorList>
            <person name="Pitt A."/>
            <person name="Hahn M.W."/>
        </authorList>
    </citation>
    <scope>NUCLEOTIDE SEQUENCE [LARGE SCALE GENOMIC DNA]</scope>
    <source>
        <strain evidence="8 9">SP-Ram-0.45-NSY-1</strain>
    </source>
</reference>
<feature type="transmembrane region" description="Helical" evidence="7">
    <location>
        <begin position="44"/>
        <end position="62"/>
    </location>
</feature>
<dbReference type="EMBL" id="WFLM01000003">
    <property type="protein sequence ID" value="KAB8038963.1"/>
    <property type="molecule type" value="Genomic_DNA"/>
</dbReference>
<evidence type="ECO:0000256" key="6">
    <source>
        <dbReference type="ARBA" id="ARBA00023136"/>
    </source>
</evidence>
<evidence type="ECO:0000256" key="7">
    <source>
        <dbReference type="SAM" id="Phobius"/>
    </source>
</evidence>
<dbReference type="InterPro" id="IPR050171">
    <property type="entry name" value="MFS_Transporters"/>
</dbReference>
<evidence type="ECO:0000313" key="8">
    <source>
        <dbReference type="EMBL" id="KAB8038963.1"/>
    </source>
</evidence>
<feature type="transmembrane region" description="Helical" evidence="7">
    <location>
        <begin position="69"/>
        <end position="89"/>
    </location>
</feature>
<dbReference type="GO" id="GO:0005886">
    <property type="term" value="C:plasma membrane"/>
    <property type="evidence" value="ECO:0007669"/>
    <property type="project" value="UniProtKB-SubCell"/>
</dbReference>
<accession>A0A6N6VWW4</accession>
<feature type="transmembrane region" description="Helical" evidence="7">
    <location>
        <begin position="270"/>
        <end position="292"/>
    </location>
</feature>
<feature type="transmembrane region" description="Helical" evidence="7">
    <location>
        <begin position="240"/>
        <end position="258"/>
    </location>
</feature>
<feature type="transmembrane region" description="Helical" evidence="7">
    <location>
        <begin position="12"/>
        <end position="32"/>
    </location>
</feature>
<dbReference type="SUPFAM" id="SSF103473">
    <property type="entry name" value="MFS general substrate transporter"/>
    <property type="match status" value="1"/>
</dbReference>
<name>A0A6N6VWW4_9BACT</name>
<keyword evidence="4 7" id="KW-0812">Transmembrane</keyword>
<keyword evidence="2" id="KW-0813">Transport</keyword>
<feature type="transmembrane region" description="Helical" evidence="7">
    <location>
        <begin position="136"/>
        <end position="159"/>
    </location>
</feature>
<dbReference type="RefSeq" id="WP_153420360.1">
    <property type="nucleotide sequence ID" value="NZ_WFLM01000003.1"/>
</dbReference>
<keyword evidence="3" id="KW-1003">Cell membrane</keyword>
<evidence type="ECO:0000256" key="3">
    <source>
        <dbReference type="ARBA" id="ARBA00022475"/>
    </source>
</evidence>
<feature type="transmembrane region" description="Helical" evidence="7">
    <location>
        <begin position="95"/>
        <end position="115"/>
    </location>
</feature>
<feature type="transmembrane region" description="Helical" evidence="7">
    <location>
        <begin position="207"/>
        <end position="228"/>
    </location>
</feature>
<organism evidence="8 9">
    <name type="scientific">Silvanigrella paludirubra</name>
    <dbReference type="NCBI Taxonomy" id="2499159"/>
    <lineage>
        <taxon>Bacteria</taxon>
        <taxon>Pseudomonadati</taxon>
        <taxon>Bdellovibrionota</taxon>
        <taxon>Oligoflexia</taxon>
        <taxon>Silvanigrellales</taxon>
        <taxon>Silvanigrellaceae</taxon>
        <taxon>Silvanigrella</taxon>
    </lineage>
</organism>
<evidence type="ECO:0000256" key="1">
    <source>
        <dbReference type="ARBA" id="ARBA00004651"/>
    </source>
</evidence>
<evidence type="ECO:0000256" key="2">
    <source>
        <dbReference type="ARBA" id="ARBA00022448"/>
    </source>
</evidence>
<keyword evidence="6 7" id="KW-0472">Membrane</keyword>
<keyword evidence="5 7" id="KW-1133">Transmembrane helix</keyword>
<keyword evidence="9" id="KW-1185">Reference proteome</keyword>
<dbReference type="Gene3D" id="1.20.1250.20">
    <property type="entry name" value="MFS general substrate transporter like domains"/>
    <property type="match status" value="1"/>
</dbReference>
<dbReference type="Pfam" id="PF07690">
    <property type="entry name" value="MFS_1"/>
    <property type="match status" value="1"/>
</dbReference>
<evidence type="ECO:0000256" key="4">
    <source>
        <dbReference type="ARBA" id="ARBA00022692"/>
    </source>
</evidence>
<protein>
    <submittedName>
        <fullName evidence="8">MFS transporter</fullName>
    </submittedName>
</protein>
<dbReference type="InterPro" id="IPR036259">
    <property type="entry name" value="MFS_trans_sf"/>
</dbReference>
<gene>
    <name evidence="8" type="ORF">GCL60_08885</name>
</gene>
<dbReference type="InterPro" id="IPR011701">
    <property type="entry name" value="MFS"/>
</dbReference>
<evidence type="ECO:0000256" key="5">
    <source>
        <dbReference type="ARBA" id="ARBA00022989"/>
    </source>
</evidence>
<dbReference type="GO" id="GO:0022857">
    <property type="term" value="F:transmembrane transporter activity"/>
    <property type="evidence" value="ECO:0007669"/>
    <property type="project" value="InterPro"/>
</dbReference>
<dbReference type="OrthoDB" id="9342781at2"/>
<feature type="transmembrane region" description="Helical" evidence="7">
    <location>
        <begin position="298"/>
        <end position="319"/>
    </location>
</feature>
<comment type="subcellular location">
    <subcellularLocation>
        <location evidence="1">Cell membrane</location>
        <topology evidence="1">Multi-pass membrane protein</topology>
    </subcellularLocation>
</comment>
<dbReference type="Proteomes" id="UP000437748">
    <property type="component" value="Unassembled WGS sequence"/>
</dbReference>
<sequence>MSEVNKNIKNLFIQEIITSFGYLAPLSMLAIFLSENKDIHTDKIGFAMLISSITARWGRLLFSPIFDKIKANILLSIMQFAGAIGYYLLSFYQNYSVIILSLTLIGLFYGSNSIITRVLTSFLDTNNNNSTKKFSILHIGTNISATIGPIIINLIYIYFNKNFAFLFMAIFLTISGFFTFFSMKNINIPVQKNLIKTIFQLIFRKSLWHIYFLILISWFFCAQLYSLAPILLSHILKNNSYIWIISAINGALVIFISLKVNTIMNNYSKNYYFQISISLILSILGFSSLIIYHSVFNIVLGVLFLTFSEILFIPAFQALLAEYVPNDSRVAIFAIYALFMGIGEGTGYFFGTKSLDFLNTDYTWYNNSLYFLTIFIIIGIIISIRKTSFIKNNEEL</sequence>
<evidence type="ECO:0000313" key="9">
    <source>
        <dbReference type="Proteomes" id="UP000437748"/>
    </source>
</evidence>
<dbReference type="PANTHER" id="PTHR23517">
    <property type="entry name" value="RESISTANCE PROTEIN MDTM, PUTATIVE-RELATED-RELATED"/>
    <property type="match status" value="1"/>
</dbReference>
<comment type="caution">
    <text evidence="8">The sequence shown here is derived from an EMBL/GenBank/DDBJ whole genome shotgun (WGS) entry which is preliminary data.</text>
</comment>
<proteinExistence type="predicted"/>
<feature type="transmembrane region" description="Helical" evidence="7">
    <location>
        <begin position="362"/>
        <end position="384"/>
    </location>
</feature>
<feature type="transmembrane region" description="Helical" evidence="7">
    <location>
        <begin position="165"/>
        <end position="186"/>
    </location>
</feature>
<dbReference type="AlphaFoldDB" id="A0A6N6VWW4"/>
<feature type="transmembrane region" description="Helical" evidence="7">
    <location>
        <begin position="331"/>
        <end position="350"/>
    </location>
</feature>